<dbReference type="Pfam" id="PF00557">
    <property type="entry name" value="Peptidase_M24"/>
    <property type="match status" value="1"/>
</dbReference>
<feature type="binding site" evidence="6">
    <location>
        <position position="236"/>
    </location>
    <ligand>
        <name>a divalent metal cation</name>
        <dbReference type="ChEBI" id="CHEBI:60240"/>
        <label>2</label>
        <note>catalytic</note>
    </ligand>
</feature>
<dbReference type="PANTHER" id="PTHR43330">
    <property type="entry name" value="METHIONINE AMINOPEPTIDASE"/>
    <property type="match status" value="1"/>
</dbReference>
<evidence type="ECO:0000256" key="6">
    <source>
        <dbReference type="HAMAP-Rule" id="MF_01974"/>
    </source>
</evidence>
<dbReference type="PRINTS" id="PR00599">
    <property type="entry name" value="MAPEPTIDASE"/>
</dbReference>
<dbReference type="Proteomes" id="UP000178857">
    <property type="component" value="Unassembled WGS sequence"/>
</dbReference>
<feature type="binding site" evidence="6">
    <location>
        <position position="236"/>
    </location>
    <ligand>
        <name>a divalent metal cation</name>
        <dbReference type="ChEBI" id="CHEBI:60240"/>
        <label>1</label>
    </ligand>
</feature>
<dbReference type="STRING" id="1802069.A2970_00880"/>
<dbReference type="GO" id="GO:0046872">
    <property type="term" value="F:metal ion binding"/>
    <property type="evidence" value="ECO:0007669"/>
    <property type="project" value="UniProtKB-UniRule"/>
</dbReference>
<dbReference type="AlphaFoldDB" id="A0A1F7J9T3"/>
<evidence type="ECO:0000256" key="3">
    <source>
        <dbReference type="ARBA" id="ARBA00022670"/>
    </source>
</evidence>
<dbReference type="GO" id="GO:0070006">
    <property type="term" value="F:metalloaminopeptidase activity"/>
    <property type="evidence" value="ECO:0007669"/>
    <property type="project" value="UniProtKB-UniRule"/>
</dbReference>
<reference evidence="9 10" key="1">
    <citation type="journal article" date="2016" name="Nat. Commun.">
        <title>Thousands of microbial genomes shed light on interconnected biogeochemical processes in an aquifer system.</title>
        <authorList>
            <person name="Anantharaman K."/>
            <person name="Brown C.T."/>
            <person name="Hug L.A."/>
            <person name="Sharon I."/>
            <person name="Castelle C.J."/>
            <person name="Probst A.J."/>
            <person name="Thomas B.C."/>
            <person name="Singh A."/>
            <person name="Wilkins M.J."/>
            <person name="Karaoz U."/>
            <person name="Brodie E.L."/>
            <person name="Williams K.H."/>
            <person name="Hubbard S.S."/>
            <person name="Banfield J.F."/>
        </authorList>
    </citation>
    <scope>NUCLEOTIDE SEQUENCE [LARGE SCALE GENOMIC DNA]</scope>
</reference>
<dbReference type="GO" id="GO:0004239">
    <property type="term" value="F:initiator methionyl aminopeptidase activity"/>
    <property type="evidence" value="ECO:0007669"/>
    <property type="project" value="UniProtKB-UniRule"/>
</dbReference>
<organism evidence="9 10">
    <name type="scientific">Candidatus Roizmanbacteria bacterium RIFCSPLOWO2_01_FULL_44_13</name>
    <dbReference type="NCBI Taxonomy" id="1802069"/>
    <lineage>
        <taxon>Bacteria</taxon>
        <taxon>Candidatus Roizmaniibacteriota</taxon>
    </lineage>
</organism>
<dbReference type="NCBIfam" id="TIGR00500">
    <property type="entry name" value="met_pdase_I"/>
    <property type="match status" value="1"/>
</dbReference>
<dbReference type="InterPro" id="IPR002467">
    <property type="entry name" value="Pept_M24A_MAP1"/>
</dbReference>
<evidence type="ECO:0000313" key="10">
    <source>
        <dbReference type="Proteomes" id="UP000178857"/>
    </source>
</evidence>
<evidence type="ECO:0000256" key="1">
    <source>
        <dbReference type="ARBA" id="ARBA00002521"/>
    </source>
</evidence>
<comment type="catalytic activity">
    <reaction evidence="6 7">
        <text>Release of N-terminal amino acids, preferentially methionine, from peptides and arylamides.</text>
        <dbReference type="EC" id="3.4.11.18"/>
    </reaction>
</comment>
<comment type="subunit">
    <text evidence="6">Monomer.</text>
</comment>
<dbReference type="GO" id="GO:0006508">
    <property type="term" value="P:proteolysis"/>
    <property type="evidence" value="ECO:0007669"/>
    <property type="project" value="UniProtKB-KW"/>
</dbReference>
<comment type="caution">
    <text evidence="9">The sequence shown here is derived from an EMBL/GenBank/DDBJ whole genome shotgun (WGS) entry which is preliminary data.</text>
</comment>
<keyword evidence="3 6" id="KW-0645">Protease</keyword>
<comment type="function">
    <text evidence="1 6">Removes the N-terminal methionine from nascent proteins. The N-terminal methionine is often cleaved when the second residue in the primary sequence is small and uncharged (Met-Ala-, Cys, Gly, Pro, Ser, Thr, or Val). Requires deformylation of the N(alpha)-formylated initiator methionine before it can be hydrolyzed.</text>
</comment>
<accession>A0A1F7J9T3</accession>
<feature type="binding site" evidence="6">
    <location>
        <position position="77"/>
    </location>
    <ligand>
        <name>substrate</name>
    </ligand>
</feature>
<dbReference type="SUPFAM" id="SSF55920">
    <property type="entry name" value="Creatinase/aminopeptidase"/>
    <property type="match status" value="1"/>
</dbReference>
<dbReference type="HAMAP" id="MF_01974">
    <property type="entry name" value="MetAP_1"/>
    <property type="match status" value="1"/>
</dbReference>
<sequence length="250" mass="27829">MIDYKTEEEILLMKEGGKRLRKVVSRLAPEIRVGQTTQDLDKKAEELIRKIGGKPSFKKVKGYLWSTCLSINEQVVHTPPSHRQLKDGDVLTIDIGMFYRGFHTDFSTTLIVGGDANEEKRVFLETGKKTLDLAIKEAKLGNKISDISSAIEKKITGAGYFIMKELTGHGVGRELHEDPFVPGYVDRRDQKSITIKPGLVIAIEVIYAAGSEDIKPEPKDDWSIISADRSLTACFEHTVAISKKGTLILT</sequence>
<feature type="domain" description="Peptidase M24" evidence="8">
    <location>
        <begin position="12"/>
        <end position="242"/>
    </location>
</feature>
<dbReference type="Gene3D" id="3.90.230.10">
    <property type="entry name" value="Creatinase/methionine aminopeptidase superfamily"/>
    <property type="match status" value="1"/>
</dbReference>
<feature type="binding site" evidence="6">
    <location>
        <position position="105"/>
    </location>
    <ligand>
        <name>a divalent metal cation</name>
        <dbReference type="ChEBI" id="CHEBI:60240"/>
        <label>1</label>
    </ligand>
</feature>
<feature type="binding site" evidence="6">
    <location>
        <position position="204"/>
    </location>
    <ligand>
        <name>a divalent metal cation</name>
        <dbReference type="ChEBI" id="CHEBI:60240"/>
        <label>2</label>
        <note>catalytic</note>
    </ligand>
</feature>
<dbReference type="EMBL" id="MGAT01000025">
    <property type="protein sequence ID" value="OGK52335.1"/>
    <property type="molecule type" value="Genomic_DNA"/>
</dbReference>
<comment type="similarity">
    <text evidence="6">Belongs to the peptidase M24A family. Methionine aminopeptidase type 1 subfamily.</text>
</comment>
<dbReference type="GO" id="GO:0005829">
    <property type="term" value="C:cytosol"/>
    <property type="evidence" value="ECO:0007669"/>
    <property type="project" value="TreeGrafter"/>
</dbReference>
<evidence type="ECO:0000256" key="7">
    <source>
        <dbReference type="RuleBase" id="RU003653"/>
    </source>
</evidence>
<feature type="binding site" evidence="6">
    <location>
        <position position="94"/>
    </location>
    <ligand>
        <name>a divalent metal cation</name>
        <dbReference type="ChEBI" id="CHEBI:60240"/>
        <label>1</label>
    </ligand>
</feature>
<comment type="cofactor">
    <cofactor evidence="6">
        <name>Co(2+)</name>
        <dbReference type="ChEBI" id="CHEBI:48828"/>
    </cofactor>
    <cofactor evidence="6">
        <name>Zn(2+)</name>
        <dbReference type="ChEBI" id="CHEBI:29105"/>
    </cofactor>
    <cofactor evidence="6">
        <name>Mn(2+)</name>
        <dbReference type="ChEBI" id="CHEBI:29035"/>
    </cofactor>
    <cofactor evidence="6">
        <name>Fe(2+)</name>
        <dbReference type="ChEBI" id="CHEBI:29033"/>
    </cofactor>
    <text evidence="6">Binds 2 divalent metal cations per subunit. Has a high-affinity and a low affinity metal-binding site. The true nature of the physiological cofactor is under debate. The enzyme is active with cobalt, zinc, manganese or divalent iron ions. Most likely, methionine aminopeptidases function as mononuclear Fe(2+)-metalloproteases under physiological conditions, and the catalytically relevant metal-binding site has been assigned to the histidine-containing high-affinity site.</text>
</comment>
<gene>
    <name evidence="6" type="primary">map</name>
    <name evidence="9" type="ORF">A2970_00880</name>
</gene>
<feature type="binding site" evidence="6">
    <location>
        <position position="176"/>
    </location>
    <ligand>
        <name>substrate</name>
    </ligand>
</feature>
<keyword evidence="4 6" id="KW-0479">Metal-binding</keyword>
<evidence type="ECO:0000256" key="2">
    <source>
        <dbReference type="ARBA" id="ARBA00022438"/>
    </source>
</evidence>
<dbReference type="InterPro" id="IPR036005">
    <property type="entry name" value="Creatinase/aminopeptidase-like"/>
</dbReference>
<feature type="binding site" evidence="6">
    <location>
        <position position="105"/>
    </location>
    <ligand>
        <name>a divalent metal cation</name>
        <dbReference type="ChEBI" id="CHEBI:60240"/>
        <label>2</label>
        <note>catalytic</note>
    </ligand>
</feature>
<protein>
    <recommendedName>
        <fullName evidence="6 7">Methionine aminopeptidase</fullName>
        <shortName evidence="6">MAP</shortName>
        <shortName evidence="6">MetAP</shortName>
        <ecNumber evidence="6 7">3.4.11.18</ecNumber>
    </recommendedName>
    <alternativeName>
        <fullName evidence="6">Peptidase M</fullName>
    </alternativeName>
</protein>
<dbReference type="PANTHER" id="PTHR43330:SF27">
    <property type="entry name" value="METHIONINE AMINOPEPTIDASE"/>
    <property type="match status" value="1"/>
</dbReference>
<evidence type="ECO:0000256" key="4">
    <source>
        <dbReference type="ARBA" id="ARBA00022723"/>
    </source>
</evidence>
<name>A0A1F7J9T3_9BACT</name>
<evidence type="ECO:0000256" key="5">
    <source>
        <dbReference type="ARBA" id="ARBA00022801"/>
    </source>
</evidence>
<keyword evidence="2 6" id="KW-0031">Aminopeptidase</keyword>
<dbReference type="InterPro" id="IPR001714">
    <property type="entry name" value="Pept_M24_MAP"/>
</dbReference>
<evidence type="ECO:0000313" key="9">
    <source>
        <dbReference type="EMBL" id="OGK52335.1"/>
    </source>
</evidence>
<proteinExistence type="inferred from homology"/>
<keyword evidence="5 6" id="KW-0378">Hydrolase</keyword>
<dbReference type="InterPro" id="IPR000994">
    <property type="entry name" value="Pept_M24"/>
</dbReference>
<evidence type="ECO:0000259" key="8">
    <source>
        <dbReference type="Pfam" id="PF00557"/>
    </source>
</evidence>
<feature type="binding site" evidence="6">
    <location>
        <position position="169"/>
    </location>
    <ligand>
        <name>a divalent metal cation</name>
        <dbReference type="ChEBI" id="CHEBI:60240"/>
        <label>2</label>
        <note>catalytic</note>
    </ligand>
</feature>
<dbReference type="EC" id="3.4.11.18" evidence="6 7"/>